<dbReference type="SMART" id="SM00134">
    <property type="entry name" value="LU"/>
    <property type="match status" value="1"/>
</dbReference>
<feature type="domain" description="UPAR/Ly6" evidence="9">
    <location>
        <begin position="20"/>
        <end position="116"/>
    </location>
</feature>
<feature type="disulfide bond" evidence="7">
    <location>
        <begin position="170"/>
        <end position="192"/>
    </location>
</feature>
<dbReference type="GeneID" id="117677625"/>
<comment type="function">
    <text evidence="6">Inhibits the enzymatic activity of phospholipase A2.</text>
</comment>
<evidence type="ECO:0000313" key="11">
    <source>
        <dbReference type="RefSeq" id="XP_034293834.1"/>
    </source>
</evidence>
<dbReference type="GO" id="GO:0019834">
    <property type="term" value="F:phospholipase A2 inhibitor activity"/>
    <property type="evidence" value="ECO:0007669"/>
    <property type="project" value="UniProtKB-UniRule"/>
</dbReference>
<evidence type="ECO:0000313" key="10">
    <source>
        <dbReference type="Proteomes" id="UP001652622"/>
    </source>
</evidence>
<keyword evidence="10" id="KW-1185">Reference proteome</keyword>
<evidence type="ECO:0000256" key="4">
    <source>
        <dbReference type="ARBA" id="ARBA00023005"/>
    </source>
</evidence>
<feature type="disulfide bond" evidence="7">
    <location>
        <begin position="96"/>
        <end position="101"/>
    </location>
</feature>
<keyword evidence="8" id="KW-0732">Signal</keyword>
<dbReference type="GO" id="GO:0005576">
    <property type="term" value="C:extracellular region"/>
    <property type="evidence" value="ECO:0007669"/>
    <property type="project" value="UniProtKB-SubCell"/>
</dbReference>
<dbReference type="Pfam" id="PF02988">
    <property type="entry name" value="PLA2_inh"/>
    <property type="match status" value="1"/>
</dbReference>
<evidence type="ECO:0000256" key="5">
    <source>
        <dbReference type="ARBA" id="ARBA00023157"/>
    </source>
</evidence>
<evidence type="ECO:0000259" key="9">
    <source>
        <dbReference type="SMART" id="SM00134"/>
    </source>
</evidence>
<feature type="disulfide bond" evidence="7">
    <location>
        <begin position="25"/>
        <end position="32"/>
    </location>
</feature>
<dbReference type="SUPFAM" id="SSF57302">
    <property type="entry name" value="Snake toxin-like"/>
    <property type="match status" value="2"/>
</dbReference>
<dbReference type="InParanoid" id="A0A6P9DEU3"/>
<evidence type="ECO:0000256" key="7">
    <source>
        <dbReference type="PIRSR" id="PIRSR002023-50"/>
    </source>
</evidence>
<comment type="similarity">
    <text evidence="2 6">Belongs to the CNF-like-inhibitor family.</text>
</comment>
<reference evidence="11" key="1">
    <citation type="submission" date="2025-08" db="UniProtKB">
        <authorList>
            <consortium name="RefSeq"/>
        </authorList>
    </citation>
    <scope>IDENTIFICATION</scope>
    <source>
        <tissue evidence="11">Blood</tissue>
    </source>
</reference>
<feature type="chain" id="PRO_5028100629" description="Phospholipase A2 inhibitor" evidence="8">
    <location>
        <begin position="20"/>
        <end position="202"/>
    </location>
</feature>
<dbReference type="KEGG" id="pgut:117677625"/>
<dbReference type="Pfam" id="PF00021">
    <property type="entry name" value="UPAR_LY6"/>
    <property type="match status" value="1"/>
</dbReference>
<evidence type="ECO:0000256" key="1">
    <source>
        <dbReference type="ARBA" id="ARBA00004613"/>
    </source>
</evidence>
<evidence type="ECO:0000256" key="6">
    <source>
        <dbReference type="PIRNR" id="PIRNR002023"/>
    </source>
</evidence>
<dbReference type="CDD" id="cd23629">
    <property type="entry name" value="TFP_LU_ECD_PLIGA"/>
    <property type="match status" value="1"/>
</dbReference>
<proteinExistence type="inferred from homology"/>
<evidence type="ECO:0000256" key="8">
    <source>
        <dbReference type="SAM" id="SignalP"/>
    </source>
</evidence>
<dbReference type="Proteomes" id="UP001652622">
    <property type="component" value="Unplaced"/>
</dbReference>
<feature type="disulfide bond" evidence="7">
    <location>
        <begin position="119"/>
        <end position="144"/>
    </location>
</feature>
<dbReference type="AlphaFoldDB" id="A0A6P9DEU3"/>
<dbReference type="PANTHER" id="PTHR20914">
    <property type="entry name" value="LY6/PLAUR DOMAIN-CONTAINING PROTEIN 8"/>
    <property type="match status" value="1"/>
</dbReference>
<comment type="subcellular location">
    <subcellularLocation>
        <location evidence="1 6">Secreted</location>
    </subcellularLocation>
</comment>
<dbReference type="InterPro" id="IPR050918">
    <property type="entry name" value="CNF-like_PLA2_Inhibitor"/>
</dbReference>
<dbReference type="PANTHER" id="PTHR20914:SF30">
    <property type="entry name" value="LY6_PLAUR DOMAIN CONTAINING 9"/>
    <property type="match status" value="1"/>
</dbReference>
<accession>A0A6P9DEU3</accession>
<evidence type="ECO:0000256" key="3">
    <source>
        <dbReference type="ARBA" id="ARBA00022525"/>
    </source>
</evidence>
<protein>
    <recommendedName>
        <fullName evidence="6">Phospholipase A2 inhibitor</fullName>
    </recommendedName>
</protein>
<dbReference type="Gene3D" id="2.10.60.10">
    <property type="entry name" value="CD59"/>
    <property type="match status" value="1"/>
</dbReference>
<gene>
    <name evidence="11" type="primary">LOC117677625</name>
</gene>
<dbReference type="InterPro" id="IPR045860">
    <property type="entry name" value="Snake_toxin-like_sf"/>
</dbReference>
<dbReference type="RefSeq" id="XP_034293834.1">
    <property type="nucleotide sequence ID" value="XM_034437943.2"/>
</dbReference>
<keyword evidence="3 6" id="KW-0964">Secreted</keyword>
<dbReference type="InterPro" id="IPR016054">
    <property type="entry name" value="LY6_UPA_recep-like"/>
</dbReference>
<dbReference type="PIRSF" id="PIRSF002023">
    <property type="entry name" value="PLA2_inhib_alpha/gamma"/>
    <property type="match status" value="1"/>
</dbReference>
<dbReference type="OMA" id="YPGDIAY"/>
<sequence length="202" mass="22473">MKSLQIICLLFIFVARGSFRSCEMCHNVGTDCGYGHVEECHSPEDQCGKVLLEISLAPLSIRSIHKNCFSSSLCKLQHFDVNVGHETYLRGRIHCCDEEKCEGRPFPGLPLSHPNGYVCPGVLGLFSEDSSESEAACKGDETKCINIVGYRKERFPGDIAYNIKGCVSSCPDLKLSNRTHEERRNDLIKVECRDAAKITPSE</sequence>
<evidence type="ECO:0000256" key="2">
    <source>
        <dbReference type="ARBA" id="ARBA00006570"/>
    </source>
</evidence>
<keyword evidence="4 6" id="KW-0593">Phospholipase A2 inhibitor</keyword>
<dbReference type="InterPro" id="IPR004126">
    <property type="entry name" value="PLipase_A2_inh_N"/>
</dbReference>
<dbReference type="InterPro" id="IPR016338">
    <property type="entry name" value="PLipase_A2-inh_b-type"/>
</dbReference>
<organism evidence="10 11">
    <name type="scientific">Pantherophis guttatus</name>
    <name type="common">Corn snake</name>
    <name type="synonym">Elaphe guttata</name>
    <dbReference type="NCBI Taxonomy" id="94885"/>
    <lineage>
        <taxon>Eukaryota</taxon>
        <taxon>Metazoa</taxon>
        <taxon>Chordata</taxon>
        <taxon>Craniata</taxon>
        <taxon>Vertebrata</taxon>
        <taxon>Euteleostomi</taxon>
        <taxon>Lepidosauria</taxon>
        <taxon>Squamata</taxon>
        <taxon>Bifurcata</taxon>
        <taxon>Unidentata</taxon>
        <taxon>Episquamata</taxon>
        <taxon>Toxicofera</taxon>
        <taxon>Serpentes</taxon>
        <taxon>Colubroidea</taxon>
        <taxon>Colubridae</taxon>
        <taxon>Colubrinae</taxon>
        <taxon>Pantherophis</taxon>
    </lineage>
</organism>
<feature type="disulfide bond" evidence="7">
    <location>
        <begin position="40"/>
        <end position="68"/>
    </location>
</feature>
<feature type="disulfide bond" evidence="7">
    <location>
        <begin position="22"/>
        <end position="47"/>
    </location>
</feature>
<feature type="signal peptide" evidence="8">
    <location>
        <begin position="1"/>
        <end position="19"/>
    </location>
</feature>
<feature type="disulfide bond" evidence="7">
    <location>
        <begin position="74"/>
        <end position="95"/>
    </location>
</feature>
<name>A0A6P9DEU3_PANGU</name>
<keyword evidence="5 7" id="KW-1015">Disulfide bond</keyword>
<feature type="disulfide bond" evidence="7">
    <location>
        <begin position="137"/>
        <end position="166"/>
    </location>
</feature>